<dbReference type="GO" id="GO:0003677">
    <property type="term" value="F:DNA binding"/>
    <property type="evidence" value="ECO:0007669"/>
    <property type="project" value="InterPro"/>
</dbReference>
<dbReference type="SUPFAM" id="SSF47413">
    <property type="entry name" value="lambda repressor-like DNA-binding domains"/>
    <property type="match status" value="1"/>
</dbReference>
<dbReference type="InterPro" id="IPR010982">
    <property type="entry name" value="Lambda_DNA-bd_dom_sf"/>
</dbReference>
<gene>
    <name evidence="2" type="ORF">EV214_13167</name>
</gene>
<dbReference type="SMART" id="SM00530">
    <property type="entry name" value="HTH_XRE"/>
    <property type="match status" value="1"/>
</dbReference>
<proteinExistence type="predicted"/>
<evidence type="ECO:0000259" key="1">
    <source>
        <dbReference type="PROSITE" id="PS50943"/>
    </source>
</evidence>
<accession>A0A4R2K860</accession>
<dbReference type="InterPro" id="IPR001387">
    <property type="entry name" value="Cro/C1-type_HTH"/>
</dbReference>
<feature type="domain" description="HTH cro/C1-type" evidence="1">
    <location>
        <begin position="9"/>
        <end position="63"/>
    </location>
</feature>
<keyword evidence="3" id="KW-1185">Reference proteome</keyword>
<dbReference type="CDD" id="cd00093">
    <property type="entry name" value="HTH_XRE"/>
    <property type="match status" value="1"/>
</dbReference>
<evidence type="ECO:0000313" key="3">
    <source>
        <dbReference type="Proteomes" id="UP000294919"/>
    </source>
</evidence>
<reference evidence="2 3" key="1">
    <citation type="submission" date="2019-03" db="EMBL/GenBank/DDBJ databases">
        <title>Genomic Encyclopedia of Type Strains, Phase IV (KMG-IV): sequencing the most valuable type-strain genomes for metagenomic binning, comparative biology and taxonomic classification.</title>
        <authorList>
            <person name="Goeker M."/>
        </authorList>
    </citation>
    <scope>NUCLEOTIDE SEQUENCE [LARGE SCALE GENOMIC DNA]</scope>
    <source>
        <strain evidence="2 3">DSM 102940</strain>
    </source>
</reference>
<dbReference type="RefSeq" id="WP_132247561.1">
    <property type="nucleotide sequence ID" value="NZ_SLWV01000031.1"/>
</dbReference>
<dbReference type="PROSITE" id="PS50943">
    <property type="entry name" value="HTH_CROC1"/>
    <property type="match status" value="1"/>
</dbReference>
<dbReference type="Gene3D" id="1.10.260.40">
    <property type="entry name" value="lambda repressor-like DNA-binding domains"/>
    <property type="match status" value="1"/>
</dbReference>
<protein>
    <submittedName>
        <fullName evidence="2">Helix-turn-helix protein</fullName>
    </submittedName>
</protein>
<dbReference type="EMBL" id="SLWV01000031">
    <property type="protein sequence ID" value="TCO69543.1"/>
    <property type="molecule type" value="Genomic_DNA"/>
</dbReference>
<dbReference type="OrthoDB" id="9812239at2"/>
<dbReference type="Proteomes" id="UP000294919">
    <property type="component" value="Unassembled WGS sequence"/>
</dbReference>
<organism evidence="2 3">
    <name type="scientific">Marinisporobacter balticus</name>
    <dbReference type="NCBI Taxonomy" id="2018667"/>
    <lineage>
        <taxon>Bacteria</taxon>
        <taxon>Bacillati</taxon>
        <taxon>Bacillota</taxon>
        <taxon>Clostridia</taxon>
        <taxon>Peptostreptococcales</taxon>
        <taxon>Thermotaleaceae</taxon>
        <taxon>Marinisporobacter</taxon>
    </lineage>
</organism>
<dbReference type="Pfam" id="PF01381">
    <property type="entry name" value="HTH_3"/>
    <property type="match status" value="1"/>
</dbReference>
<comment type="caution">
    <text evidence="2">The sequence shown here is derived from an EMBL/GenBank/DDBJ whole genome shotgun (WGS) entry which is preliminary data.</text>
</comment>
<name>A0A4R2K860_9FIRM</name>
<sequence length="174" mass="20358">MKSRVPDLMKEFRVKSGLSQTQMAQIGGVSQSTYARYESKQANIPTDVVRRIADQLNFPRLAIEHNNENNLGFFKTLYLDKVDDHYLIVLYRMVKELKEAITATEKIIELLLNKQGELTEEELEELYKQELQVADVRTCMNMHWASLAKYFSQFKIKVLEKLQAARMKKKKYCS</sequence>
<dbReference type="AlphaFoldDB" id="A0A4R2K860"/>
<evidence type="ECO:0000313" key="2">
    <source>
        <dbReference type="EMBL" id="TCO69543.1"/>
    </source>
</evidence>